<comment type="caution">
    <text evidence="1">The sequence shown here is derived from an EMBL/GenBank/DDBJ whole genome shotgun (WGS) entry which is preliminary data.</text>
</comment>
<organism evidence="1 2">
    <name type="scientific">Melastoma candidum</name>
    <dbReference type="NCBI Taxonomy" id="119954"/>
    <lineage>
        <taxon>Eukaryota</taxon>
        <taxon>Viridiplantae</taxon>
        <taxon>Streptophyta</taxon>
        <taxon>Embryophyta</taxon>
        <taxon>Tracheophyta</taxon>
        <taxon>Spermatophyta</taxon>
        <taxon>Magnoliopsida</taxon>
        <taxon>eudicotyledons</taxon>
        <taxon>Gunneridae</taxon>
        <taxon>Pentapetalae</taxon>
        <taxon>rosids</taxon>
        <taxon>malvids</taxon>
        <taxon>Myrtales</taxon>
        <taxon>Melastomataceae</taxon>
        <taxon>Melastomatoideae</taxon>
        <taxon>Melastomateae</taxon>
        <taxon>Melastoma</taxon>
    </lineage>
</organism>
<protein>
    <submittedName>
        <fullName evidence="1">Uncharacterized protein</fullName>
    </submittedName>
</protein>
<keyword evidence="2" id="KW-1185">Reference proteome</keyword>
<accession>A0ACB9P148</accession>
<evidence type="ECO:0000313" key="1">
    <source>
        <dbReference type="EMBL" id="KAI4342168.1"/>
    </source>
</evidence>
<name>A0ACB9P148_9MYRT</name>
<evidence type="ECO:0000313" key="2">
    <source>
        <dbReference type="Proteomes" id="UP001057402"/>
    </source>
</evidence>
<reference evidence="2" key="1">
    <citation type="journal article" date="2023" name="Front. Plant Sci.">
        <title>Chromosomal-level genome assembly of Melastoma candidum provides insights into trichome evolution.</title>
        <authorList>
            <person name="Zhong Y."/>
            <person name="Wu W."/>
            <person name="Sun C."/>
            <person name="Zou P."/>
            <person name="Liu Y."/>
            <person name="Dai S."/>
            <person name="Zhou R."/>
        </authorList>
    </citation>
    <scope>NUCLEOTIDE SEQUENCE [LARGE SCALE GENOMIC DNA]</scope>
</reference>
<dbReference type="Proteomes" id="UP001057402">
    <property type="component" value="Chromosome 7"/>
</dbReference>
<dbReference type="EMBL" id="CM042886">
    <property type="protein sequence ID" value="KAI4342168.1"/>
    <property type="molecule type" value="Genomic_DNA"/>
</dbReference>
<gene>
    <name evidence="1" type="ORF">MLD38_026821</name>
</gene>
<proteinExistence type="predicted"/>
<sequence length="90" mass="9711">MMMSGGTTTTTANPSVYWGGGEAEFKGIVVVFAWLSSSLPDDHLRTYLHLYSSLSWNSLVCRSSFLHAFSSDKATSHMNCFEHTSGGAAA</sequence>